<evidence type="ECO:0008006" key="3">
    <source>
        <dbReference type="Google" id="ProtNLM"/>
    </source>
</evidence>
<evidence type="ECO:0000313" key="1">
    <source>
        <dbReference type="EMBL" id="GAA2453779.1"/>
    </source>
</evidence>
<gene>
    <name evidence="1" type="ORF">GCM10010191_85650</name>
</gene>
<dbReference type="RefSeq" id="WP_344597230.1">
    <property type="nucleotide sequence ID" value="NZ_BAAARW010000039.1"/>
</dbReference>
<evidence type="ECO:0000313" key="2">
    <source>
        <dbReference type="Proteomes" id="UP001501231"/>
    </source>
</evidence>
<keyword evidence="2" id="KW-1185">Reference proteome</keyword>
<comment type="caution">
    <text evidence="1">The sequence shown here is derived from an EMBL/GenBank/DDBJ whole genome shotgun (WGS) entry which is preliminary data.</text>
</comment>
<dbReference type="EMBL" id="BAAARW010000039">
    <property type="protein sequence ID" value="GAA2453779.1"/>
    <property type="molecule type" value="Genomic_DNA"/>
</dbReference>
<accession>A0ABN3KAG1</accession>
<organism evidence="1 2">
    <name type="scientific">Actinomadura vinacea</name>
    <dbReference type="NCBI Taxonomy" id="115336"/>
    <lineage>
        <taxon>Bacteria</taxon>
        <taxon>Bacillati</taxon>
        <taxon>Actinomycetota</taxon>
        <taxon>Actinomycetes</taxon>
        <taxon>Streptosporangiales</taxon>
        <taxon>Thermomonosporaceae</taxon>
        <taxon>Actinomadura</taxon>
    </lineage>
</organism>
<sequence length="177" mass="19354">MGSLTNSGNTRAVVRAGARGLLAAMAMTGIRNVAAAIGPHEKTPPQALMDEHAPPSVHRLPERHRQAITELAHWGYGAVGGVVYGMLPREVRTHPATGPAYGLAAWLAFEALFAPALRLRHVHEHGFLWRAVGALDHTLYGIVVAGRLAPEPVQGDRRRSQRRRLIPRARFNRLLRA</sequence>
<dbReference type="Proteomes" id="UP001501231">
    <property type="component" value="Unassembled WGS sequence"/>
</dbReference>
<name>A0ABN3KAG1_9ACTN</name>
<proteinExistence type="predicted"/>
<reference evidence="1 2" key="1">
    <citation type="journal article" date="2019" name="Int. J. Syst. Evol. Microbiol.">
        <title>The Global Catalogue of Microorganisms (GCM) 10K type strain sequencing project: providing services to taxonomists for standard genome sequencing and annotation.</title>
        <authorList>
            <consortium name="The Broad Institute Genomics Platform"/>
            <consortium name="The Broad Institute Genome Sequencing Center for Infectious Disease"/>
            <person name="Wu L."/>
            <person name="Ma J."/>
        </authorList>
    </citation>
    <scope>NUCLEOTIDE SEQUENCE [LARGE SCALE GENOMIC DNA]</scope>
    <source>
        <strain evidence="1 2">JCM 3325</strain>
    </source>
</reference>
<protein>
    <recommendedName>
        <fullName evidence="3">DUF1440 domain-containing protein</fullName>
    </recommendedName>
</protein>